<dbReference type="Pfam" id="PF17389">
    <property type="entry name" value="Bac_rhamnosid6H"/>
    <property type="match status" value="1"/>
</dbReference>
<evidence type="ECO:0000256" key="3">
    <source>
        <dbReference type="ARBA" id="ARBA00022801"/>
    </source>
</evidence>
<feature type="chain" id="PRO_5020743453" description="alpha-L-rhamnosidase" evidence="4">
    <location>
        <begin position="20"/>
        <end position="612"/>
    </location>
</feature>
<proteinExistence type="predicted"/>
<dbReference type="GO" id="GO:0005975">
    <property type="term" value="P:carbohydrate metabolic process"/>
    <property type="evidence" value="ECO:0007669"/>
    <property type="project" value="InterPro"/>
</dbReference>
<name>A0A4R8M5T5_9FLAO</name>
<dbReference type="Gene3D" id="2.60.120.260">
    <property type="entry name" value="Galactose-binding domain-like"/>
    <property type="match status" value="1"/>
</dbReference>
<evidence type="ECO:0000256" key="1">
    <source>
        <dbReference type="ARBA" id="ARBA00001445"/>
    </source>
</evidence>
<organism evidence="7 8">
    <name type="scientific">Algibacter lectus</name>
    <dbReference type="NCBI Taxonomy" id="221126"/>
    <lineage>
        <taxon>Bacteria</taxon>
        <taxon>Pseudomonadati</taxon>
        <taxon>Bacteroidota</taxon>
        <taxon>Flavobacteriia</taxon>
        <taxon>Flavobacteriales</taxon>
        <taxon>Flavobacteriaceae</taxon>
        <taxon>Algibacter</taxon>
    </lineage>
</organism>
<dbReference type="SUPFAM" id="SSF48208">
    <property type="entry name" value="Six-hairpin glycosidases"/>
    <property type="match status" value="1"/>
</dbReference>
<feature type="domain" description="Alpha-L-rhamnosidase C-terminal" evidence="6">
    <location>
        <begin position="516"/>
        <end position="587"/>
    </location>
</feature>
<evidence type="ECO:0000313" key="8">
    <source>
        <dbReference type="Proteomes" id="UP000294824"/>
    </source>
</evidence>
<dbReference type="EC" id="3.2.1.40" evidence="2"/>
<evidence type="ECO:0000256" key="2">
    <source>
        <dbReference type="ARBA" id="ARBA00012652"/>
    </source>
</evidence>
<accession>A0A4R8M5T5</accession>
<dbReference type="InterPro" id="IPR035398">
    <property type="entry name" value="Bac_rhamnosid_C"/>
</dbReference>
<dbReference type="InterPro" id="IPR008928">
    <property type="entry name" value="6-hairpin_glycosidase_sf"/>
</dbReference>
<sequence>MNKYILCLFTLVAFSSLGAQTSTKDLDLETTLIKPQRIIKISDSHYFIDFGKAFFGNVEITSNVSQNDSLIIHLGEKLDGEFHIDRDPGKNIRYRTSKLNTLVANQTVTPEIQAYKRNTTGAAIMLPEDIGAIIPFRYCEIENLKVPIESIEIKQKALHFKFNDDASAFSSSDPIMDSIWELCKHTIKATSFTGYYVDGDRERIPYEADAYINQLSHYSVDNEYSMARRTNAYFIDNPTWPTEWLLHTVLMFHADYMYTGDIEPLKQNYENLKLKTLMDLERADGLISSKSPNLTKDLMSKLGFKKANDKLKDIIDWPPAQKDTGWKLATPEGERDGYEIVDVNTAVNAFYYYNLKLMTEIATVLNKTEDAEFYKKKAKLVKATINSKLFDAKKGYYIDGEGSTHSALHANMLPLAFDLVPEEHVATVAEFVKSRGMACSVYGAQYLLEGLYKNNEAEYASSLISNTEGDRNWWNMIQVGSTMTLEAWDVKYKPNADWNHAWGTAPLNAITRYMWGIKPKMAGFKVADINPQLAGLTFTSIKVPTKQGFILAEYKQESNQNDVYTVTIPENMTAEFTLPKNFKKVSLDNKKLKGKSLFLTLESGTHHINIAY</sequence>
<gene>
    <name evidence="7" type="ORF">DFQ06_3253</name>
</gene>
<evidence type="ECO:0000256" key="4">
    <source>
        <dbReference type="SAM" id="SignalP"/>
    </source>
</evidence>
<evidence type="ECO:0000259" key="6">
    <source>
        <dbReference type="Pfam" id="PF17390"/>
    </source>
</evidence>
<dbReference type="GO" id="GO:0030596">
    <property type="term" value="F:alpha-L-rhamnosidase activity"/>
    <property type="evidence" value="ECO:0007669"/>
    <property type="project" value="UniProtKB-EC"/>
</dbReference>
<dbReference type="PANTHER" id="PTHR33307">
    <property type="entry name" value="ALPHA-RHAMNOSIDASE (EUROFUNG)"/>
    <property type="match status" value="1"/>
</dbReference>
<dbReference type="Proteomes" id="UP000294824">
    <property type="component" value="Unassembled WGS sequence"/>
</dbReference>
<dbReference type="InterPro" id="IPR012341">
    <property type="entry name" value="6hp_glycosidase-like_sf"/>
</dbReference>
<dbReference type="Pfam" id="PF17390">
    <property type="entry name" value="Bac_rhamnosid_C"/>
    <property type="match status" value="1"/>
</dbReference>
<dbReference type="Gene3D" id="1.50.10.10">
    <property type="match status" value="1"/>
</dbReference>
<keyword evidence="8" id="KW-1185">Reference proteome</keyword>
<evidence type="ECO:0000313" key="7">
    <source>
        <dbReference type="EMBL" id="TDY60670.1"/>
    </source>
</evidence>
<dbReference type="InterPro" id="IPR016007">
    <property type="entry name" value="Alpha_rhamnosid"/>
</dbReference>
<reference evidence="7 8" key="1">
    <citation type="submission" date="2019-03" db="EMBL/GenBank/DDBJ databases">
        <title>Genomic Encyclopedia of Type Strains, Phase III (KMG-III): the genomes of soil and plant-associated and newly described type strains.</title>
        <authorList>
            <person name="Whitman W."/>
        </authorList>
    </citation>
    <scope>NUCLEOTIDE SEQUENCE [LARGE SCALE GENOMIC DNA]</scope>
    <source>
        <strain evidence="7 8">CECT 8301</strain>
    </source>
</reference>
<feature type="signal peptide" evidence="4">
    <location>
        <begin position="1"/>
        <end position="19"/>
    </location>
</feature>
<dbReference type="Gene3D" id="2.60.420.10">
    <property type="entry name" value="Maltose phosphorylase, domain 3"/>
    <property type="match status" value="1"/>
</dbReference>
<dbReference type="EMBL" id="SORL01000011">
    <property type="protein sequence ID" value="TDY60670.1"/>
    <property type="molecule type" value="Genomic_DNA"/>
</dbReference>
<dbReference type="RefSeq" id="WP_159140092.1">
    <property type="nucleotide sequence ID" value="NZ_SORL01000011.1"/>
</dbReference>
<dbReference type="AlphaFoldDB" id="A0A4R8M5T5"/>
<comment type="caution">
    <text evidence="7">The sequence shown here is derived from an EMBL/GenBank/DDBJ whole genome shotgun (WGS) entry which is preliminary data.</text>
</comment>
<dbReference type="InterPro" id="IPR035396">
    <property type="entry name" value="Bac_rhamnosid6H"/>
</dbReference>
<keyword evidence="3" id="KW-0378">Hydrolase</keyword>
<protein>
    <recommendedName>
        <fullName evidence="2">alpha-L-rhamnosidase</fullName>
        <ecNumber evidence="2">3.2.1.40</ecNumber>
    </recommendedName>
</protein>
<keyword evidence="4" id="KW-0732">Signal</keyword>
<feature type="domain" description="Alpha-L-rhamnosidase six-hairpin glycosidase" evidence="5">
    <location>
        <begin position="165"/>
        <end position="509"/>
    </location>
</feature>
<comment type="catalytic activity">
    <reaction evidence="1">
        <text>Hydrolysis of terminal non-reducing alpha-L-rhamnose residues in alpha-L-rhamnosides.</text>
        <dbReference type="EC" id="3.2.1.40"/>
    </reaction>
</comment>
<evidence type="ECO:0000259" key="5">
    <source>
        <dbReference type="Pfam" id="PF17389"/>
    </source>
</evidence>
<dbReference type="PANTHER" id="PTHR33307:SF6">
    <property type="entry name" value="ALPHA-RHAMNOSIDASE (EUROFUNG)-RELATED"/>
    <property type="match status" value="1"/>
</dbReference>